<comment type="caution">
    <text evidence="1">The sequence shown here is derived from an EMBL/GenBank/DDBJ whole genome shotgun (WGS) entry which is preliminary data.</text>
</comment>
<dbReference type="Proteomes" id="UP000790377">
    <property type="component" value="Unassembled WGS sequence"/>
</dbReference>
<proteinExistence type="predicted"/>
<name>A0ACB8AHV4_9AGAM</name>
<evidence type="ECO:0000313" key="1">
    <source>
        <dbReference type="EMBL" id="KAH7912137.1"/>
    </source>
</evidence>
<dbReference type="EMBL" id="MU267658">
    <property type="protein sequence ID" value="KAH7912137.1"/>
    <property type="molecule type" value="Genomic_DNA"/>
</dbReference>
<reference evidence="1" key="1">
    <citation type="journal article" date="2021" name="New Phytol.">
        <title>Evolutionary innovations through gain and loss of genes in the ectomycorrhizal Boletales.</title>
        <authorList>
            <person name="Wu G."/>
            <person name="Miyauchi S."/>
            <person name="Morin E."/>
            <person name="Kuo A."/>
            <person name="Drula E."/>
            <person name="Varga T."/>
            <person name="Kohler A."/>
            <person name="Feng B."/>
            <person name="Cao Y."/>
            <person name="Lipzen A."/>
            <person name="Daum C."/>
            <person name="Hundley H."/>
            <person name="Pangilinan J."/>
            <person name="Johnson J."/>
            <person name="Barry K."/>
            <person name="LaButti K."/>
            <person name="Ng V."/>
            <person name="Ahrendt S."/>
            <person name="Min B."/>
            <person name="Choi I.G."/>
            <person name="Park H."/>
            <person name="Plett J.M."/>
            <person name="Magnuson J."/>
            <person name="Spatafora J.W."/>
            <person name="Nagy L.G."/>
            <person name="Henrissat B."/>
            <person name="Grigoriev I.V."/>
            <person name="Yang Z.L."/>
            <person name="Xu J."/>
            <person name="Martin F.M."/>
        </authorList>
    </citation>
    <scope>NUCLEOTIDE SEQUENCE</scope>
    <source>
        <strain evidence="1">ATCC 28755</strain>
    </source>
</reference>
<sequence>MRLLSSLSAVLSVALVLSFTSVSANPHDVKGRWHHAKRQEKGDVSVRAPGDVHLYKRFDGARFTYYADGLGACGGTNQPGDFIVALNSAQFDSGSYCGKSITITVNGKTTGAIIADRCPGCPYGGLDFSDGLFTFFALESVGVLYGSWYFNDQAPPPPPSWQPPPPPSTTWQPAPSTWLPPPPPASSAPAWTPPSSSSSSPSFSSSSSSSSSSVTSLETSTSTSSSVAPAETAGTVTITVADTSNIYDLNLAIVYLAALLTTSELQ</sequence>
<organism evidence="1 2">
    <name type="scientific">Hygrophoropsis aurantiaca</name>
    <dbReference type="NCBI Taxonomy" id="72124"/>
    <lineage>
        <taxon>Eukaryota</taxon>
        <taxon>Fungi</taxon>
        <taxon>Dikarya</taxon>
        <taxon>Basidiomycota</taxon>
        <taxon>Agaricomycotina</taxon>
        <taxon>Agaricomycetes</taxon>
        <taxon>Agaricomycetidae</taxon>
        <taxon>Boletales</taxon>
        <taxon>Coniophorineae</taxon>
        <taxon>Hygrophoropsidaceae</taxon>
        <taxon>Hygrophoropsis</taxon>
    </lineage>
</organism>
<accession>A0ACB8AHV4</accession>
<keyword evidence="2" id="KW-1185">Reference proteome</keyword>
<gene>
    <name evidence="1" type="ORF">BJ138DRAFT_1100502</name>
</gene>
<protein>
    <submittedName>
        <fullName evidence="1">RlpA-like double-psi beta-barrel-protein domain-containing protein-containing protein</fullName>
    </submittedName>
</protein>
<evidence type="ECO:0000313" key="2">
    <source>
        <dbReference type="Proteomes" id="UP000790377"/>
    </source>
</evidence>